<feature type="compositionally biased region" description="Polar residues" evidence="1">
    <location>
        <begin position="1"/>
        <end position="12"/>
    </location>
</feature>
<feature type="non-terminal residue" evidence="2">
    <location>
        <position position="1"/>
    </location>
</feature>
<accession>X1R4D7</accession>
<feature type="region of interest" description="Disordered" evidence="1">
    <location>
        <begin position="1"/>
        <end position="29"/>
    </location>
</feature>
<sequence>ACSSVDRTSASGAENKESEKKDRKPKKGD</sequence>
<organism evidence="2">
    <name type="scientific">marine sediment metagenome</name>
    <dbReference type="NCBI Taxonomy" id="412755"/>
    <lineage>
        <taxon>unclassified sequences</taxon>
        <taxon>metagenomes</taxon>
        <taxon>ecological metagenomes</taxon>
    </lineage>
</organism>
<reference evidence="2" key="1">
    <citation type="journal article" date="2014" name="Front. Microbiol.">
        <title>High frequency of phylogenetically diverse reductive dehalogenase-homologous genes in deep subseafloor sedimentary metagenomes.</title>
        <authorList>
            <person name="Kawai M."/>
            <person name="Futagami T."/>
            <person name="Toyoda A."/>
            <person name="Takaki Y."/>
            <person name="Nishi S."/>
            <person name="Hori S."/>
            <person name="Arai W."/>
            <person name="Tsubouchi T."/>
            <person name="Morono Y."/>
            <person name="Uchiyama I."/>
            <person name="Ito T."/>
            <person name="Fujiyama A."/>
            <person name="Inagaki F."/>
            <person name="Takami H."/>
        </authorList>
    </citation>
    <scope>NUCLEOTIDE SEQUENCE</scope>
    <source>
        <strain evidence="2">Expedition CK06-06</strain>
    </source>
</reference>
<dbReference type="EMBL" id="BARW01011696">
    <property type="protein sequence ID" value="GAI75607.1"/>
    <property type="molecule type" value="Genomic_DNA"/>
</dbReference>
<proteinExistence type="predicted"/>
<evidence type="ECO:0000256" key="1">
    <source>
        <dbReference type="SAM" id="MobiDB-lite"/>
    </source>
</evidence>
<evidence type="ECO:0000313" key="2">
    <source>
        <dbReference type="EMBL" id="GAI75607.1"/>
    </source>
</evidence>
<name>X1R4D7_9ZZZZ</name>
<gene>
    <name evidence="2" type="ORF">S12H4_22432</name>
</gene>
<dbReference type="AlphaFoldDB" id="X1R4D7"/>
<protein>
    <submittedName>
        <fullName evidence="2">Uncharacterized protein</fullName>
    </submittedName>
</protein>
<feature type="compositionally biased region" description="Basic and acidic residues" evidence="1">
    <location>
        <begin position="14"/>
        <end position="29"/>
    </location>
</feature>
<comment type="caution">
    <text evidence="2">The sequence shown here is derived from an EMBL/GenBank/DDBJ whole genome shotgun (WGS) entry which is preliminary data.</text>
</comment>